<reference evidence="2 3" key="1">
    <citation type="submission" date="2018-06" db="EMBL/GenBank/DDBJ databases">
        <title>Comparative genomics reveals the genomic features of Rhizophagus irregularis, R. cerebriforme, R. diaphanum and Gigaspora rosea, and their symbiotic lifestyle signature.</title>
        <authorList>
            <person name="Morin E."/>
            <person name="San Clemente H."/>
            <person name="Chen E.C.H."/>
            <person name="De La Providencia I."/>
            <person name="Hainaut M."/>
            <person name="Kuo A."/>
            <person name="Kohler A."/>
            <person name="Murat C."/>
            <person name="Tang N."/>
            <person name="Roy S."/>
            <person name="Loubradou J."/>
            <person name="Henrissat B."/>
            <person name="Grigoriev I.V."/>
            <person name="Corradi N."/>
            <person name="Roux C."/>
            <person name="Martin F.M."/>
        </authorList>
    </citation>
    <scope>NUCLEOTIDE SEQUENCE [LARGE SCALE GENOMIC DNA]</scope>
    <source>
        <strain evidence="2 3">DAOM 194757</strain>
    </source>
</reference>
<dbReference type="AlphaFoldDB" id="A0A397V2G1"/>
<keyword evidence="3" id="KW-1185">Reference proteome</keyword>
<dbReference type="EMBL" id="QKWP01000763">
    <property type="protein sequence ID" value="RIB15199.1"/>
    <property type="molecule type" value="Genomic_DNA"/>
</dbReference>
<keyword evidence="1" id="KW-1133">Transmembrane helix</keyword>
<name>A0A397V2G1_9GLOM</name>
<keyword evidence="1" id="KW-0472">Membrane</keyword>
<sequence>MNQGFLGLLAIFPSIIHPHLVLIIFVLGTLNPQNINRTLFRLPFWNIKLLSYSGASFLFGKIITFVLKLPHYKIKW</sequence>
<evidence type="ECO:0000313" key="2">
    <source>
        <dbReference type="EMBL" id="RIB15199.1"/>
    </source>
</evidence>
<comment type="caution">
    <text evidence="2">The sequence shown here is derived from an EMBL/GenBank/DDBJ whole genome shotgun (WGS) entry which is preliminary data.</text>
</comment>
<protein>
    <submittedName>
        <fullName evidence="2">Uncharacterized protein</fullName>
    </submittedName>
</protein>
<evidence type="ECO:0000256" key="1">
    <source>
        <dbReference type="SAM" id="Phobius"/>
    </source>
</evidence>
<keyword evidence="1" id="KW-0812">Transmembrane</keyword>
<proteinExistence type="predicted"/>
<feature type="transmembrane region" description="Helical" evidence="1">
    <location>
        <begin position="6"/>
        <end position="28"/>
    </location>
</feature>
<accession>A0A397V2G1</accession>
<feature type="transmembrane region" description="Helical" evidence="1">
    <location>
        <begin position="49"/>
        <end position="67"/>
    </location>
</feature>
<evidence type="ECO:0000313" key="3">
    <source>
        <dbReference type="Proteomes" id="UP000266673"/>
    </source>
</evidence>
<gene>
    <name evidence="2" type="ORF">C2G38_1597863</name>
</gene>
<dbReference type="Proteomes" id="UP000266673">
    <property type="component" value="Unassembled WGS sequence"/>
</dbReference>
<organism evidence="2 3">
    <name type="scientific">Gigaspora rosea</name>
    <dbReference type="NCBI Taxonomy" id="44941"/>
    <lineage>
        <taxon>Eukaryota</taxon>
        <taxon>Fungi</taxon>
        <taxon>Fungi incertae sedis</taxon>
        <taxon>Mucoromycota</taxon>
        <taxon>Glomeromycotina</taxon>
        <taxon>Glomeromycetes</taxon>
        <taxon>Diversisporales</taxon>
        <taxon>Gigasporaceae</taxon>
        <taxon>Gigaspora</taxon>
    </lineage>
</organism>